<sequence>MQFHDDPLLRRWALDVAVDTNLVSPSIRQRVLDTVLPEAALAGLVDGLDRDELTAFLRHLPEERWAAHADLLAERWPGWSGSLAGSAAPLIARFRPEAALALFRTFLAGLAEAVEPDVPKLLGVVKGLRDLAGGHARDLLTTAAGIVGRNRGSGFTVWHHAMLAEAALKTRHPDRIAMTTEWLGRTAAGDQPLHEALVQIGTWLFGDASRIGFVRDFALGHTRQTVAPLAGELFHPDGPLVQIDNALRGLPLNDARTAVRLLEQHLRPAEAAESPGHWDDFIALMQAGIPQPEGWKEKRIWAEVFGLGGILTALWQPRLDLSQADPETIWRIVTADIDLPPGLETALPALQDAPRETVVAKLSAIARGGEDTYAGRHAAVLMGLLGYDEFLPELIAGLDWEFEPSQEAAEAALERYGDRAIAALDADFDRLGGYQCLAAVGLASRLGTGAGTDLIAKHFTELVDEDADWVAMAASVLDAEPLNRLLGDWLGEEVPEIDRAFVVLAKLHGRAGDPEHQDLVARVERREAEAAKRQAAALRGEETGDDALPLFPSLSLPLACRACGHTASYDIRRIWITSDPADPKPFLAQDVPCSSCGAVSNFDFTPDALAIIGAEAEGLRPGGWELFRFRERWSVLKVWYAESEAGVRRSIADIVEDYENHFAAHPDDAATHRSAGNLFIDASRYTAAEQHFRRCLEIDPTYLEAYYGLAQVAEYRGSAEEAIGLLVEGAKHGGSLACRRPAGWSTPGEFIADYVALYHEIGGDAAGRPKLLPAMFKTKLGRNDPCPLGTGKKVKKCCGGGT</sequence>
<keyword evidence="3" id="KW-1185">Reference proteome</keyword>
<dbReference type="InterPro" id="IPR011990">
    <property type="entry name" value="TPR-like_helical_dom_sf"/>
</dbReference>
<dbReference type="InterPro" id="IPR019734">
    <property type="entry name" value="TPR_rpt"/>
</dbReference>
<dbReference type="Proteomes" id="UP000652760">
    <property type="component" value="Unassembled WGS sequence"/>
</dbReference>
<dbReference type="SMART" id="SM00028">
    <property type="entry name" value="TPR"/>
    <property type="match status" value="2"/>
</dbReference>
<evidence type="ECO:0008006" key="4">
    <source>
        <dbReference type="Google" id="ProtNLM"/>
    </source>
</evidence>
<name>A0ABS1F7A0_9PROT</name>
<dbReference type="Pfam" id="PF14559">
    <property type="entry name" value="TPR_19"/>
    <property type="match status" value="1"/>
</dbReference>
<dbReference type="PROSITE" id="PS50005">
    <property type="entry name" value="TPR"/>
    <property type="match status" value="1"/>
</dbReference>
<dbReference type="EMBL" id="JAENHM010000057">
    <property type="protein sequence ID" value="MBK1839316.1"/>
    <property type="molecule type" value="Genomic_DNA"/>
</dbReference>
<feature type="repeat" description="TPR" evidence="1">
    <location>
        <begin position="669"/>
        <end position="702"/>
    </location>
</feature>
<dbReference type="Gene3D" id="1.25.40.10">
    <property type="entry name" value="Tetratricopeptide repeat domain"/>
    <property type="match status" value="1"/>
</dbReference>
<accession>A0ABS1F7A0</accession>
<keyword evidence="1" id="KW-0802">TPR repeat</keyword>
<reference evidence="3" key="1">
    <citation type="submission" date="2021-01" db="EMBL/GenBank/DDBJ databases">
        <title>Genome public.</title>
        <authorList>
            <person name="Liu C."/>
            <person name="Sun Q."/>
        </authorList>
    </citation>
    <scope>NUCLEOTIDE SEQUENCE [LARGE SCALE GENOMIC DNA]</scope>
    <source>
        <strain evidence="3">YIM B02556</strain>
    </source>
</reference>
<proteinExistence type="predicted"/>
<protein>
    <recommendedName>
        <fullName evidence="4">Tetratricopeptide repeat protein</fullName>
    </recommendedName>
</protein>
<organism evidence="2 3">
    <name type="scientific">Azospirillum endophyticum</name>
    <dbReference type="NCBI Taxonomy" id="2800326"/>
    <lineage>
        <taxon>Bacteria</taxon>
        <taxon>Pseudomonadati</taxon>
        <taxon>Pseudomonadota</taxon>
        <taxon>Alphaproteobacteria</taxon>
        <taxon>Rhodospirillales</taxon>
        <taxon>Azospirillaceae</taxon>
        <taxon>Azospirillum</taxon>
    </lineage>
</organism>
<dbReference type="Gene3D" id="3.10.450.50">
    <property type="match status" value="1"/>
</dbReference>
<gene>
    <name evidence="2" type="ORF">JHL17_18050</name>
</gene>
<evidence type="ECO:0000313" key="3">
    <source>
        <dbReference type="Proteomes" id="UP000652760"/>
    </source>
</evidence>
<dbReference type="SUPFAM" id="SSF48452">
    <property type="entry name" value="TPR-like"/>
    <property type="match status" value="1"/>
</dbReference>
<evidence type="ECO:0000313" key="2">
    <source>
        <dbReference type="EMBL" id="MBK1839316.1"/>
    </source>
</evidence>
<evidence type="ECO:0000256" key="1">
    <source>
        <dbReference type="PROSITE-ProRule" id="PRU00339"/>
    </source>
</evidence>
<comment type="caution">
    <text evidence="2">The sequence shown here is derived from an EMBL/GenBank/DDBJ whole genome shotgun (WGS) entry which is preliminary data.</text>
</comment>
<dbReference type="RefSeq" id="WP_200195108.1">
    <property type="nucleotide sequence ID" value="NZ_JAENHM010000057.1"/>
</dbReference>